<proteinExistence type="predicted"/>
<gene>
    <name evidence="1" type="ORF">RISK_004102</name>
</gene>
<dbReference type="PATRIC" id="fig|595434.4.peg.3887"/>
<keyword evidence="2" id="KW-1185">Reference proteome</keyword>
<dbReference type="Proteomes" id="UP000036367">
    <property type="component" value="Unassembled WGS sequence"/>
</dbReference>
<name>A0A0J1BAE8_RHOIS</name>
<reference evidence="1" key="1">
    <citation type="submission" date="2015-05" db="EMBL/GenBank/DDBJ databases">
        <title>Permanent draft genome of Rhodopirellula islandicus K833.</title>
        <authorList>
            <person name="Kizina J."/>
            <person name="Richter M."/>
            <person name="Glockner F.O."/>
            <person name="Harder J."/>
        </authorList>
    </citation>
    <scope>NUCLEOTIDE SEQUENCE [LARGE SCALE GENOMIC DNA]</scope>
    <source>
        <strain evidence="1">K833</strain>
    </source>
</reference>
<accession>A0A0J1BAE8</accession>
<evidence type="ECO:0000313" key="2">
    <source>
        <dbReference type="Proteomes" id="UP000036367"/>
    </source>
</evidence>
<sequence length="49" mass="5571">MRADTAAKTVTISKGLRNQTRITPFCFSNRNVCYRQPPSMGIKNVFRPP</sequence>
<dbReference type="AlphaFoldDB" id="A0A0J1BAE8"/>
<dbReference type="STRING" id="595434.RISK_004102"/>
<dbReference type="EMBL" id="LECT01000031">
    <property type="protein sequence ID" value="KLU03695.1"/>
    <property type="molecule type" value="Genomic_DNA"/>
</dbReference>
<comment type="caution">
    <text evidence="1">The sequence shown here is derived from an EMBL/GenBank/DDBJ whole genome shotgun (WGS) entry which is preliminary data.</text>
</comment>
<protein>
    <submittedName>
        <fullName evidence="1">Uncharacterized protein</fullName>
    </submittedName>
</protein>
<organism evidence="1 2">
    <name type="scientific">Rhodopirellula islandica</name>
    <dbReference type="NCBI Taxonomy" id="595434"/>
    <lineage>
        <taxon>Bacteria</taxon>
        <taxon>Pseudomonadati</taxon>
        <taxon>Planctomycetota</taxon>
        <taxon>Planctomycetia</taxon>
        <taxon>Pirellulales</taxon>
        <taxon>Pirellulaceae</taxon>
        <taxon>Rhodopirellula</taxon>
    </lineage>
</organism>
<evidence type="ECO:0000313" key="1">
    <source>
        <dbReference type="EMBL" id="KLU03695.1"/>
    </source>
</evidence>